<dbReference type="PANTHER" id="PTHR47618:SF1">
    <property type="entry name" value="BIFUNCTIONAL OLIGORIBONUCLEASE AND PAP PHOSPHATASE NRNA"/>
    <property type="match status" value="1"/>
</dbReference>
<dbReference type="EMBL" id="SJPN01000005">
    <property type="protein sequence ID" value="TWU00761.1"/>
    <property type="molecule type" value="Genomic_DNA"/>
</dbReference>
<reference evidence="3 4" key="1">
    <citation type="submission" date="2019-02" db="EMBL/GenBank/DDBJ databases">
        <title>Deep-cultivation of Planctomycetes and their phenomic and genomic characterization uncovers novel biology.</title>
        <authorList>
            <person name="Wiegand S."/>
            <person name="Jogler M."/>
            <person name="Boedeker C."/>
            <person name="Pinto D."/>
            <person name="Vollmers J."/>
            <person name="Rivas-Marin E."/>
            <person name="Kohn T."/>
            <person name="Peeters S.H."/>
            <person name="Heuer A."/>
            <person name="Rast P."/>
            <person name="Oberbeckmann S."/>
            <person name="Bunk B."/>
            <person name="Jeske O."/>
            <person name="Meyerdierks A."/>
            <person name="Storesund J.E."/>
            <person name="Kallscheuer N."/>
            <person name="Luecker S."/>
            <person name="Lage O.M."/>
            <person name="Pohl T."/>
            <person name="Merkel B.J."/>
            <person name="Hornburger P."/>
            <person name="Mueller R.-W."/>
            <person name="Bruemmer F."/>
            <person name="Labrenz M."/>
            <person name="Spormann A.M."/>
            <person name="Op Den Camp H."/>
            <person name="Overmann J."/>
            <person name="Amann R."/>
            <person name="Jetten M.S.M."/>
            <person name="Mascher T."/>
            <person name="Medema M.H."/>
            <person name="Devos D.P."/>
            <person name="Kaster A.-K."/>
            <person name="Ovreas L."/>
            <person name="Rohde M."/>
            <person name="Galperin M.Y."/>
            <person name="Jogler C."/>
        </authorList>
    </citation>
    <scope>NUCLEOTIDE SEQUENCE [LARGE SCALE GENOMIC DNA]</scope>
    <source>
        <strain evidence="3 4">Pla52n</strain>
    </source>
</reference>
<dbReference type="Proteomes" id="UP000320176">
    <property type="component" value="Unassembled WGS sequence"/>
</dbReference>
<dbReference type="AlphaFoldDB" id="A0A5C6AMX6"/>
<feature type="domain" description="DHHA1" evidence="2">
    <location>
        <begin position="258"/>
        <end position="307"/>
    </location>
</feature>
<dbReference type="Pfam" id="PF01368">
    <property type="entry name" value="DHH"/>
    <property type="match status" value="1"/>
</dbReference>
<dbReference type="OrthoDB" id="9803668at2"/>
<evidence type="ECO:0000259" key="2">
    <source>
        <dbReference type="Pfam" id="PF02272"/>
    </source>
</evidence>
<accession>A0A5C6AMX6</accession>
<sequence length="333" mass="35899">MSVNWKAFVDQISHYQSFVLVSHIRPDCDALGSELGMAYVLRQIGKDVRIINAHRTPPALQFLDPAGNIEVLGDDVEAEDISPDCIMILDTSAWAQLGDMGDVIRAASCDKMVLDHHVGEDALGATMYKDYQAEATGHLVVQAADALKVPLARQMAGALFAAIATDTGWFRFGSVTPETYRVVARLIEAGVVPSEIYGDLYERDTLGRLKLRGLILSRTQSEVGGALMHTYVEKEDFEAVGALPSDTEDAINLTLAVENTKAAVIFVGQIRGGFKLSFRSRCAMDCNEIARQFGGGGHKAAAGAFQEGTLADVKARVLPVVIAAVEKAMQQEG</sequence>
<keyword evidence="4" id="KW-1185">Reference proteome</keyword>
<dbReference type="EC" id="3.1.-.-" evidence="3"/>
<evidence type="ECO:0000313" key="3">
    <source>
        <dbReference type="EMBL" id="TWU00761.1"/>
    </source>
</evidence>
<gene>
    <name evidence="3" type="ORF">Pla52n_41300</name>
</gene>
<organism evidence="3 4">
    <name type="scientific">Stieleria varia</name>
    <dbReference type="NCBI Taxonomy" id="2528005"/>
    <lineage>
        <taxon>Bacteria</taxon>
        <taxon>Pseudomonadati</taxon>
        <taxon>Planctomycetota</taxon>
        <taxon>Planctomycetia</taxon>
        <taxon>Pirellulales</taxon>
        <taxon>Pirellulaceae</taxon>
        <taxon>Stieleria</taxon>
    </lineage>
</organism>
<dbReference type="Pfam" id="PF02272">
    <property type="entry name" value="DHHA1"/>
    <property type="match status" value="1"/>
</dbReference>
<keyword evidence="3" id="KW-0378">Hydrolase</keyword>
<dbReference type="InterPro" id="IPR051319">
    <property type="entry name" value="Oligoribo/pAp-PDE_c-di-AMP_PDE"/>
</dbReference>
<dbReference type="InterPro" id="IPR003156">
    <property type="entry name" value="DHHA1_dom"/>
</dbReference>
<dbReference type="GO" id="GO:0003676">
    <property type="term" value="F:nucleic acid binding"/>
    <property type="evidence" value="ECO:0007669"/>
    <property type="project" value="InterPro"/>
</dbReference>
<evidence type="ECO:0000259" key="1">
    <source>
        <dbReference type="Pfam" id="PF01368"/>
    </source>
</evidence>
<evidence type="ECO:0000313" key="4">
    <source>
        <dbReference type="Proteomes" id="UP000320176"/>
    </source>
</evidence>
<dbReference type="InterPro" id="IPR001667">
    <property type="entry name" value="DDH_dom"/>
</dbReference>
<dbReference type="Gene3D" id="3.10.310.30">
    <property type="match status" value="1"/>
</dbReference>
<dbReference type="InterPro" id="IPR038763">
    <property type="entry name" value="DHH_sf"/>
</dbReference>
<name>A0A5C6AMX6_9BACT</name>
<feature type="domain" description="DDH" evidence="1">
    <location>
        <begin position="18"/>
        <end position="163"/>
    </location>
</feature>
<dbReference type="SUPFAM" id="SSF64182">
    <property type="entry name" value="DHH phosphoesterases"/>
    <property type="match status" value="1"/>
</dbReference>
<dbReference type="RefSeq" id="WP_146521325.1">
    <property type="nucleotide sequence ID" value="NZ_CP151726.1"/>
</dbReference>
<dbReference type="GO" id="GO:0016787">
    <property type="term" value="F:hydrolase activity"/>
    <property type="evidence" value="ECO:0007669"/>
    <property type="project" value="UniProtKB-KW"/>
</dbReference>
<protein>
    <submittedName>
        <fullName evidence="3">NanoRNase/pAp phosphatase</fullName>
        <ecNumber evidence="3">3.1.-.-</ecNumber>
    </submittedName>
</protein>
<comment type="caution">
    <text evidence="3">The sequence shown here is derived from an EMBL/GenBank/DDBJ whole genome shotgun (WGS) entry which is preliminary data.</text>
</comment>
<dbReference type="PANTHER" id="PTHR47618">
    <property type="entry name" value="BIFUNCTIONAL OLIGORIBONUCLEASE AND PAP PHOSPHATASE NRNA"/>
    <property type="match status" value="1"/>
</dbReference>
<proteinExistence type="predicted"/>
<dbReference type="Gene3D" id="3.90.1640.10">
    <property type="entry name" value="inorganic pyrophosphatase (n-terminal core)"/>
    <property type="match status" value="1"/>
</dbReference>